<accession>A0A561QIM1</accession>
<reference evidence="1 2" key="1">
    <citation type="submission" date="2019-06" db="EMBL/GenBank/DDBJ databases">
        <title>Sorghum-associated microbial communities from plants grown in Nebraska, USA.</title>
        <authorList>
            <person name="Schachtman D."/>
        </authorList>
    </citation>
    <scope>NUCLEOTIDE SEQUENCE [LARGE SCALE GENOMIC DNA]</scope>
    <source>
        <strain evidence="1 2">1225</strain>
    </source>
</reference>
<evidence type="ECO:0000313" key="1">
    <source>
        <dbReference type="EMBL" id="TWF50211.1"/>
    </source>
</evidence>
<dbReference type="AlphaFoldDB" id="A0A561QIM1"/>
<comment type="caution">
    <text evidence="1">The sequence shown here is derived from an EMBL/GenBank/DDBJ whole genome shotgun (WGS) entry which is preliminary data.</text>
</comment>
<name>A0A561QIM1_9HYPH</name>
<protein>
    <submittedName>
        <fullName evidence="1">Uncharacterized protein</fullName>
    </submittedName>
</protein>
<organism evidence="1 2">
    <name type="scientific">Neorhizobium alkalisoli</name>
    <dbReference type="NCBI Taxonomy" id="528178"/>
    <lineage>
        <taxon>Bacteria</taxon>
        <taxon>Pseudomonadati</taxon>
        <taxon>Pseudomonadota</taxon>
        <taxon>Alphaproteobacteria</taxon>
        <taxon>Hyphomicrobiales</taxon>
        <taxon>Rhizobiaceae</taxon>
        <taxon>Rhizobium/Agrobacterium group</taxon>
        <taxon>Neorhizobium</taxon>
    </lineage>
</organism>
<evidence type="ECO:0000313" key="2">
    <source>
        <dbReference type="Proteomes" id="UP000320653"/>
    </source>
</evidence>
<keyword evidence="2" id="KW-1185">Reference proteome</keyword>
<sequence>MHLPFLPALPLIRPAGHLLPVRTGRRIYAALSPTQSGHFPSPRFYGERARVRGSFANTKRRAAQ</sequence>
<proteinExistence type="predicted"/>
<dbReference type="EMBL" id="VIWP01000006">
    <property type="protein sequence ID" value="TWF50211.1"/>
    <property type="molecule type" value="Genomic_DNA"/>
</dbReference>
<dbReference type="Proteomes" id="UP000320653">
    <property type="component" value="Unassembled WGS sequence"/>
</dbReference>
<gene>
    <name evidence="1" type="ORF">FHW37_106172</name>
</gene>